<evidence type="ECO:0000256" key="5">
    <source>
        <dbReference type="ARBA" id="ARBA00022737"/>
    </source>
</evidence>
<keyword evidence="3" id="KW-0716">Sensory transduction</keyword>
<comment type="subcellular location">
    <subcellularLocation>
        <location evidence="1">Membrane</location>
        <topology evidence="1">Multi-pass membrane protein</topology>
    </subcellularLocation>
</comment>
<dbReference type="Pfam" id="PF12796">
    <property type="entry name" value="Ank_2"/>
    <property type="match status" value="3"/>
</dbReference>
<protein>
    <recommendedName>
        <fullName evidence="15">Ion transport domain-containing protein</fullName>
    </recommendedName>
</protein>
<evidence type="ECO:0000256" key="10">
    <source>
        <dbReference type="ARBA" id="ARBA00023180"/>
    </source>
</evidence>
<evidence type="ECO:0000256" key="11">
    <source>
        <dbReference type="ARBA" id="ARBA00023303"/>
    </source>
</evidence>
<dbReference type="PROSITE" id="PS50297">
    <property type="entry name" value="ANK_REP_REGION"/>
    <property type="match status" value="7"/>
</dbReference>
<keyword evidence="9 14" id="KW-0472">Membrane</keyword>
<feature type="repeat" description="ANK" evidence="12">
    <location>
        <begin position="532"/>
        <end position="564"/>
    </location>
</feature>
<dbReference type="PANTHER" id="PTHR47143">
    <property type="entry name" value="TRANSIENT RECEPTOR POTENTIAL CATION CHANNEL PROTEIN PAINLESS"/>
    <property type="match status" value="1"/>
</dbReference>
<dbReference type="SUPFAM" id="SSF48403">
    <property type="entry name" value="Ankyrin repeat"/>
    <property type="match status" value="2"/>
</dbReference>
<feature type="repeat" description="ANK" evidence="12">
    <location>
        <begin position="63"/>
        <end position="95"/>
    </location>
</feature>
<feature type="repeat" description="ANK" evidence="12">
    <location>
        <begin position="161"/>
        <end position="193"/>
    </location>
</feature>
<dbReference type="PRINTS" id="PR01415">
    <property type="entry name" value="ANKYRIN"/>
</dbReference>
<evidence type="ECO:0000259" key="15">
    <source>
        <dbReference type="Pfam" id="PF00520"/>
    </source>
</evidence>
<dbReference type="Proteomes" id="UP001152798">
    <property type="component" value="Chromosome 5"/>
</dbReference>
<evidence type="ECO:0000256" key="1">
    <source>
        <dbReference type="ARBA" id="ARBA00004141"/>
    </source>
</evidence>
<dbReference type="InterPro" id="IPR052076">
    <property type="entry name" value="TRP_cation_channel"/>
</dbReference>
<evidence type="ECO:0000256" key="9">
    <source>
        <dbReference type="ARBA" id="ARBA00023136"/>
    </source>
</evidence>
<dbReference type="GO" id="GO:0034703">
    <property type="term" value="C:cation channel complex"/>
    <property type="evidence" value="ECO:0007669"/>
    <property type="project" value="UniProtKB-ARBA"/>
</dbReference>
<feature type="transmembrane region" description="Helical" evidence="14">
    <location>
        <begin position="664"/>
        <end position="685"/>
    </location>
</feature>
<dbReference type="PANTHER" id="PTHR47143:SF1">
    <property type="entry name" value="ION_TRANS DOMAIN-CONTAINING PROTEIN"/>
    <property type="match status" value="1"/>
</dbReference>
<dbReference type="AlphaFoldDB" id="A0A9P0MRQ5"/>
<dbReference type="Gene3D" id="1.25.40.20">
    <property type="entry name" value="Ankyrin repeat-containing domain"/>
    <property type="match status" value="5"/>
</dbReference>
<feature type="transmembrane region" description="Helical" evidence="14">
    <location>
        <begin position="797"/>
        <end position="819"/>
    </location>
</feature>
<feature type="repeat" description="ANK" evidence="12">
    <location>
        <begin position="259"/>
        <end position="291"/>
    </location>
</feature>
<evidence type="ECO:0000313" key="16">
    <source>
        <dbReference type="EMBL" id="CAH1402564.1"/>
    </source>
</evidence>
<dbReference type="Pfam" id="PF00023">
    <property type="entry name" value="Ank"/>
    <property type="match status" value="4"/>
</dbReference>
<keyword evidence="4 14" id="KW-0812">Transmembrane</keyword>
<organism evidence="16 17">
    <name type="scientific">Nezara viridula</name>
    <name type="common">Southern green stink bug</name>
    <name type="synonym">Cimex viridulus</name>
    <dbReference type="NCBI Taxonomy" id="85310"/>
    <lineage>
        <taxon>Eukaryota</taxon>
        <taxon>Metazoa</taxon>
        <taxon>Ecdysozoa</taxon>
        <taxon>Arthropoda</taxon>
        <taxon>Hexapoda</taxon>
        <taxon>Insecta</taxon>
        <taxon>Pterygota</taxon>
        <taxon>Neoptera</taxon>
        <taxon>Paraneoptera</taxon>
        <taxon>Hemiptera</taxon>
        <taxon>Heteroptera</taxon>
        <taxon>Panheteroptera</taxon>
        <taxon>Pentatomomorpha</taxon>
        <taxon>Pentatomoidea</taxon>
        <taxon>Pentatomidae</taxon>
        <taxon>Pentatominae</taxon>
        <taxon>Nezara</taxon>
    </lineage>
</organism>
<proteinExistence type="predicted"/>
<evidence type="ECO:0000256" key="8">
    <source>
        <dbReference type="ARBA" id="ARBA00023065"/>
    </source>
</evidence>
<dbReference type="InterPro" id="IPR002110">
    <property type="entry name" value="Ankyrin_rpt"/>
</dbReference>
<feature type="domain" description="Ion transport" evidence="15">
    <location>
        <begin position="664"/>
        <end position="894"/>
    </location>
</feature>
<feature type="transmembrane region" description="Helical" evidence="14">
    <location>
        <begin position="856"/>
        <end position="881"/>
    </location>
</feature>
<dbReference type="PROSITE" id="PS51257">
    <property type="entry name" value="PROKAR_LIPOPROTEIN"/>
    <property type="match status" value="1"/>
</dbReference>
<keyword evidence="7 12" id="KW-0040">ANK repeat</keyword>
<evidence type="ECO:0000256" key="6">
    <source>
        <dbReference type="ARBA" id="ARBA00022989"/>
    </source>
</evidence>
<evidence type="ECO:0000256" key="2">
    <source>
        <dbReference type="ARBA" id="ARBA00022448"/>
    </source>
</evidence>
<feature type="transmembrane region" description="Helical" evidence="14">
    <location>
        <begin position="705"/>
        <end position="723"/>
    </location>
</feature>
<keyword evidence="6 14" id="KW-1133">Transmembrane helix</keyword>
<dbReference type="SMART" id="SM00248">
    <property type="entry name" value="ANK"/>
    <property type="match status" value="13"/>
</dbReference>
<accession>A0A9P0MRQ5</accession>
<evidence type="ECO:0000256" key="4">
    <source>
        <dbReference type="ARBA" id="ARBA00022692"/>
    </source>
</evidence>
<keyword evidence="5" id="KW-0677">Repeat</keyword>
<dbReference type="Pfam" id="PF00520">
    <property type="entry name" value="Ion_trans"/>
    <property type="match status" value="1"/>
</dbReference>
<keyword evidence="2" id="KW-0813">Transport</keyword>
<dbReference type="PROSITE" id="PS50088">
    <property type="entry name" value="ANK_REPEAT"/>
    <property type="match status" value="7"/>
</dbReference>
<dbReference type="OrthoDB" id="7464126at2759"/>
<dbReference type="InterPro" id="IPR005821">
    <property type="entry name" value="Ion_trans_dom"/>
</dbReference>
<keyword evidence="10" id="KW-0325">Glycoprotein</keyword>
<reference evidence="16" key="1">
    <citation type="submission" date="2022-01" db="EMBL/GenBank/DDBJ databases">
        <authorList>
            <person name="King R."/>
        </authorList>
    </citation>
    <scope>NUCLEOTIDE SEQUENCE</scope>
</reference>
<keyword evidence="17" id="KW-1185">Reference proteome</keyword>
<feature type="repeat" description="ANK" evidence="12">
    <location>
        <begin position="498"/>
        <end position="530"/>
    </location>
</feature>
<evidence type="ECO:0000313" key="17">
    <source>
        <dbReference type="Proteomes" id="UP001152798"/>
    </source>
</evidence>
<gene>
    <name evidence="16" type="ORF">NEZAVI_LOCUS11359</name>
</gene>
<feature type="repeat" description="ANK" evidence="12">
    <location>
        <begin position="395"/>
        <end position="421"/>
    </location>
</feature>
<evidence type="ECO:0000256" key="12">
    <source>
        <dbReference type="PROSITE-ProRule" id="PRU00023"/>
    </source>
</evidence>
<sequence length="1031" mass="115892">MYSRRESYETASSFGYGSSSCQRNRRKERLNTELLKATSCLETDQVLSLLSQGASPNARCRVSLITAGHIAAAKGHDQILSILISAGADPQLRDNAGRQPHHLAAAAGNFLALRTLLRSDNQLINSPVIPQLNQNIDIDTIDSWNHHHEENQELLFEEIEMGYCALHISSKRGDLKCVELLLSLGANLSIHDGKGLSPLDVAGIQPISSDECDTCQTRDSETNESEIHKVMKSLIDGGAQMPKANIILKEGYVANQRRKGVTALHTAVRNQDLHLTEYLLSKGACLMTWDEDGLSPVHVAVNLSSSTLLRSMLSFTGSITAIRDAKGRTPLHLAVDNGWADGVEILLEAGSIVSTTTNYNQTVLHIASERGRFCILEELLSLRETEQILESRNCNHETPLCCAVKNNQVNCVKLLISKGADTTFMLPGDLTLLHLAVRNNSREILQCLLESPGIERKNVKSKDERRGMTPLQIAAQQGFAECVKEMLCVKVDIFLETDGQTALHLAAKSGHLEVVQALISYDQNILEVKNKAGWFPLHIAAGQGHSDCVRYMLLMGADISATVPNDSRKNTALDIILYCVPKPVEFLEDIFNCYITINNFPVHDLDCEIELKYDILMPKGEYEKQLKVIDAIINCGKESLEKNLLSHPLTESFLYLKWMKLRTYFILMILLYTTLTISITTVSHITFIEKSKTTLNLVLSMSARVVMFLCLIPIITVEIINASQLKRYYILDSESWVKWSVIISACILETLNPKIYWIHYLASVTVLLSWIELLFLISRWPTWGFYVLMFSRVASKVIKVLITFGFLMIGFAFAFQILFEASIPFRNILEAIVKVIVMMNEFDYESMFENIHEPTAFFVVGRLMFVTFVLLVAMVMMNLIVGLSVNDISQLEAQGRTQQLAKQAGFLSFLELCLYSKRLDSLPQKWRKALSERRSVTTTITIIPARHSQSNVILPKSIIENILNNISSRQNKANISNSLQNIYNKIETISQLFRTLSKENLYENTEIKNFKGMLESILEEQKSLKDLIMKK</sequence>
<evidence type="ECO:0000256" key="14">
    <source>
        <dbReference type="SAM" id="Phobius"/>
    </source>
</evidence>
<feature type="transmembrane region" description="Helical" evidence="14">
    <location>
        <begin position="757"/>
        <end position="777"/>
    </location>
</feature>
<dbReference type="GO" id="GO:0005216">
    <property type="term" value="F:monoatomic ion channel activity"/>
    <property type="evidence" value="ECO:0007669"/>
    <property type="project" value="InterPro"/>
</dbReference>
<keyword evidence="11" id="KW-0407">Ion channel</keyword>
<feature type="region of interest" description="Disordered" evidence="13">
    <location>
        <begin position="1"/>
        <end position="22"/>
    </location>
</feature>
<dbReference type="EMBL" id="OV725081">
    <property type="protein sequence ID" value="CAH1402564.1"/>
    <property type="molecule type" value="Genomic_DNA"/>
</dbReference>
<evidence type="ECO:0000256" key="7">
    <source>
        <dbReference type="ARBA" id="ARBA00023043"/>
    </source>
</evidence>
<feature type="repeat" description="ANK" evidence="12">
    <location>
        <begin position="326"/>
        <end position="358"/>
    </location>
</feature>
<evidence type="ECO:0000256" key="3">
    <source>
        <dbReference type="ARBA" id="ARBA00022606"/>
    </source>
</evidence>
<dbReference type="InterPro" id="IPR036770">
    <property type="entry name" value="Ankyrin_rpt-contain_sf"/>
</dbReference>
<evidence type="ECO:0000256" key="13">
    <source>
        <dbReference type="SAM" id="MobiDB-lite"/>
    </source>
</evidence>
<name>A0A9P0MRQ5_NEZVI</name>
<keyword evidence="8" id="KW-0406">Ion transport</keyword>
<feature type="compositionally biased region" description="Polar residues" evidence="13">
    <location>
        <begin position="9"/>
        <end position="22"/>
    </location>
</feature>